<dbReference type="VEuPathDB" id="FungiDB:H257_16117"/>
<evidence type="ECO:0000313" key="2">
    <source>
        <dbReference type="EMBL" id="ETV67758.1"/>
    </source>
</evidence>
<protein>
    <submittedName>
        <fullName evidence="2">Uncharacterized protein</fullName>
    </submittedName>
</protein>
<gene>
    <name evidence="2" type="ORF">H257_16117</name>
</gene>
<evidence type="ECO:0000256" key="1">
    <source>
        <dbReference type="SAM" id="MobiDB-lite"/>
    </source>
</evidence>
<organism evidence="2">
    <name type="scientific">Aphanomyces astaci</name>
    <name type="common">Crayfish plague agent</name>
    <dbReference type="NCBI Taxonomy" id="112090"/>
    <lineage>
        <taxon>Eukaryota</taxon>
        <taxon>Sar</taxon>
        <taxon>Stramenopiles</taxon>
        <taxon>Oomycota</taxon>
        <taxon>Saprolegniomycetes</taxon>
        <taxon>Saprolegniales</taxon>
        <taxon>Verrucalvaceae</taxon>
        <taxon>Aphanomyces</taxon>
    </lineage>
</organism>
<dbReference type="EMBL" id="KI913193">
    <property type="protein sequence ID" value="ETV67758.1"/>
    <property type="molecule type" value="Genomic_DNA"/>
</dbReference>
<proteinExistence type="predicted"/>
<accession>W4FM30</accession>
<dbReference type="GeneID" id="20818113"/>
<reference evidence="2" key="1">
    <citation type="submission" date="2013-12" db="EMBL/GenBank/DDBJ databases">
        <title>The Genome Sequence of Aphanomyces astaci APO3.</title>
        <authorList>
            <consortium name="The Broad Institute Genomics Platform"/>
            <person name="Russ C."/>
            <person name="Tyler B."/>
            <person name="van West P."/>
            <person name="Dieguez-Uribeondo J."/>
            <person name="Young S.K."/>
            <person name="Zeng Q."/>
            <person name="Gargeya S."/>
            <person name="Fitzgerald M."/>
            <person name="Abouelleil A."/>
            <person name="Alvarado L."/>
            <person name="Chapman S.B."/>
            <person name="Gainer-Dewar J."/>
            <person name="Goldberg J."/>
            <person name="Griggs A."/>
            <person name="Gujja S."/>
            <person name="Hansen M."/>
            <person name="Howarth C."/>
            <person name="Imamovic A."/>
            <person name="Ireland A."/>
            <person name="Larimer J."/>
            <person name="McCowan C."/>
            <person name="Murphy C."/>
            <person name="Pearson M."/>
            <person name="Poon T.W."/>
            <person name="Priest M."/>
            <person name="Roberts A."/>
            <person name="Saif S."/>
            <person name="Shea T."/>
            <person name="Sykes S."/>
            <person name="Wortman J."/>
            <person name="Nusbaum C."/>
            <person name="Birren B."/>
        </authorList>
    </citation>
    <scope>NUCLEOTIDE SEQUENCE [LARGE SCALE GENOMIC DNA]</scope>
    <source>
        <strain evidence="2">APO3</strain>
    </source>
</reference>
<sequence length="239" mass="25787">MGPPEHTPHRRSTSPEEVRQGKHGAGSMAQRCCTYVTPDGRGYQVYPPSLIAQSQLDGGLSAIRTTSCKSGTLADAWPRDQVDRDAIQAFLLTARTACTYVWERDGRCHCYMPPELAEAARIVHLQLARVTPPVAANAMAPTVGTQRVDPRSPGQDPHSPGIRLFCARFRVMLGGSLDLRSPPFPDEHGQGTSAQAIHAQHRPGNARPRPHADSPQQIMVPAPTASNSANPPPSLCETP</sequence>
<feature type="compositionally biased region" description="Pro residues" evidence="1">
    <location>
        <begin position="230"/>
        <end position="239"/>
    </location>
</feature>
<feature type="region of interest" description="Disordered" evidence="1">
    <location>
        <begin position="180"/>
        <end position="239"/>
    </location>
</feature>
<name>W4FM30_APHAT</name>
<dbReference type="RefSeq" id="XP_009842751.1">
    <property type="nucleotide sequence ID" value="XM_009844449.1"/>
</dbReference>
<feature type="region of interest" description="Disordered" evidence="1">
    <location>
        <begin position="1"/>
        <end position="26"/>
    </location>
</feature>
<dbReference type="AlphaFoldDB" id="W4FM30"/>